<protein>
    <submittedName>
        <fullName evidence="1">Uncharacterized protein</fullName>
    </submittedName>
</protein>
<keyword evidence="2" id="KW-1185">Reference proteome</keyword>
<evidence type="ECO:0000313" key="1">
    <source>
        <dbReference type="EMBL" id="KAK3733973.1"/>
    </source>
</evidence>
<sequence>MVLRIEKTPGKSELSAFLSFPFILTPEDWLAATSFLYQLDFLRSGKTLQHPPIGRNCCSKLCSELISYDAHREPQTLRASTLFVP</sequence>
<name>A0AAE1CT41_9GAST</name>
<comment type="caution">
    <text evidence="1">The sequence shown here is derived from an EMBL/GenBank/DDBJ whole genome shotgun (WGS) entry which is preliminary data.</text>
</comment>
<proteinExistence type="predicted"/>
<reference evidence="1" key="1">
    <citation type="journal article" date="2023" name="G3 (Bethesda)">
        <title>A reference genome for the long-term kleptoplast-retaining sea slug Elysia crispata morphotype clarki.</title>
        <authorList>
            <person name="Eastman K.E."/>
            <person name="Pendleton A.L."/>
            <person name="Shaikh M.A."/>
            <person name="Suttiyut T."/>
            <person name="Ogas R."/>
            <person name="Tomko P."/>
            <person name="Gavelis G."/>
            <person name="Widhalm J.R."/>
            <person name="Wisecaver J.H."/>
        </authorList>
    </citation>
    <scope>NUCLEOTIDE SEQUENCE</scope>
    <source>
        <strain evidence="1">ECLA1</strain>
    </source>
</reference>
<dbReference type="EMBL" id="JAWDGP010006871">
    <property type="protein sequence ID" value="KAK3733973.1"/>
    <property type="molecule type" value="Genomic_DNA"/>
</dbReference>
<organism evidence="1 2">
    <name type="scientific">Elysia crispata</name>
    <name type="common">lettuce slug</name>
    <dbReference type="NCBI Taxonomy" id="231223"/>
    <lineage>
        <taxon>Eukaryota</taxon>
        <taxon>Metazoa</taxon>
        <taxon>Spiralia</taxon>
        <taxon>Lophotrochozoa</taxon>
        <taxon>Mollusca</taxon>
        <taxon>Gastropoda</taxon>
        <taxon>Heterobranchia</taxon>
        <taxon>Euthyneura</taxon>
        <taxon>Panpulmonata</taxon>
        <taxon>Sacoglossa</taxon>
        <taxon>Placobranchoidea</taxon>
        <taxon>Plakobranchidae</taxon>
        <taxon>Elysia</taxon>
    </lineage>
</organism>
<accession>A0AAE1CT41</accession>
<dbReference type="Proteomes" id="UP001283361">
    <property type="component" value="Unassembled WGS sequence"/>
</dbReference>
<dbReference type="AlphaFoldDB" id="A0AAE1CT41"/>
<evidence type="ECO:0000313" key="2">
    <source>
        <dbReference type="Proteomes" id="UP001283361"/>
    </source>
</evidence>
<gene>
    <name evidence="1" type="ORF">RRG08_024773</name>
</gene>